<dbReference type="Proteomes" id="UP000827092">
    <property type="component" value="Unassembled WGS sequence"/>
</dbReference>
<organism evidence="3 4">
    <name type="scientific">Oedothorax gibbosus</name>
    <dbReference type="NCBI Taxonomy" id="931172"/>
    <lineage>
        <taxon>Eukaryota</taxon>
        <taxon>Metazoa</taxon>
        <taxon>Ecdysozoa</taxon>
        <taxon>Arthropoda</taxon>
        <taxon>Chelicerata</taxon>
        <taxon>Arachnida</taxon>
        <taxon>Araneae</taxon>
        <taxon>Araneomorphae</taxon>
        <taxon>Entelegynae</taxon>
        <taxon>Araneoidea</taxon>
        <taxon>Linyphiidae</taxon>
        <taxon>Erigoninae</taxon>
        <taxon>Oedothorax</taxon>
    </lineage>
</organism>
<keyword evidence="2" id="KW-0732">Signal</keyword>
<accession>A0AAV6UWY4</accession>
<evidence type="ECO:0000313" key="3">
    <source>
        <dbReference type="EMBL" id="KAG8188000.1"/>
    </source>
</evidence>
<feature type="chain" id="PRO_5044000650" evidence="2">
    <location>
        <begin position="31"/>
        <end position="446"/>
    </location>
</feature>
<sequence length="446" mass="50092">MKGNCFLVEVCSMSLMAAGFAMMLLPKGFAYPTDEKFVGEYQSQAYALPNLQDMDIPHHNFIQKPKSCFHFYVSRNMSSLLSDATKMLQQVHDRHEREWILTFIYRIKSLAEHLRTHPESKNYDCLTTGEDEEESPRKNHLKNPQQELYFVDDMVHNKRSDSRQEDPQPNIQDNQDPQQSLSTSNVSPENDVTVPGTTAKPDQEKARSDIPETASGQSSKQAIQDHALPAATHSGENIVLSSTPNCEANRACEKAKIVEVTDGVSSKDGTTIGQNKDQLIQQVHGDEYEQVLEEDRRQQRLLKQRIRKALLEEMAPEIKKLRTVGGSEEDLINLWRQSEVETEEKSSETPHYHDFDYEEIGAAAGDLTSSDGFTTNDHTVAPSLGEMKSLKKQSNVEGSTKSYEPYDDSDVLVKQLFDVRFEQASTSKSVKNGNTGEVATSATVAL</sequence>
<evidence type="ECO:0000313" key="4">
    <source>
        <dbReference type="Proteomes" id="UP000827092"/>
    </source>
</evidence>
<feature type="compositionally biased region" description="Basic and acidic residues" evidence="1">
    <location>
        <begin position="153"/>
        <end position="166"/>
    </location>
</feature>
<feature type="signal peptide" evidence="2">
    <location>
        <begin position="1"/>
        <end position="30"/>
    </location>
</feature>
<name>A0AAV6UWY4_9ARAC</name>
<feature type="compositionally biased region" description="Polar residues" evidence="1">
    <location>
        <begin position="180"/>
        <end position="190"/>
    </location>
</feature>
<evidence type="ECO:0000256" key="1">
    <source>
        <dbReference type="SAM" id="MobiDB-lite"/>
    </source>
</evidence>
<dbReference type="AlphaFoldDB" id="A0AAV6UWY4"/>
<protein>
    <submittedName>
        <fullName evidence="3">Uncharacterized protein</fullName>
    </submittedName>
</protein>
<feature type="region of interest" description="Disordered" evidence="1">
    <location>
        <begin position="120"/>
        <end position="224"/>
    </location>
</feature>
<reference evidence="3 4" key="1">
    <citation type="journal article" date="2022" name="Nat. Ecol. Evol.">
        <title>A masculinizing supergene underlies an exaggerated male reproductive morph in a spider.</title>
        <authorList>
            <person name="Hendrickx F."/>
            <person name="De Corte Z."/>
            <person name="Sonet G."/>
            <person name="Van Belleghem S.M."/>
            <person name="Kostlbacher S."/>
            <person name="Vangestel C."/>
        </authorList>
    </citation>
    <scope>NUCLEOTIDE SEQUENCE [LARGE SCALE GENOMIC DNA]</scope>
    <source>
        <strain evidence="3">W744_W776</strain>
    </source>
</reference>
<comment type="caution">
    <text evidence="3">The sequence shown here is derived from an EMBL/GenBank/DDBJ whole genome shotgun (WGS) entry which is preliminary data.</text>
</comment>
<dbReference type="EMBL" id="JAFNEN010000251">
    <property type="protein sequence ID" value="KAG8188000.1"/>
    <property type="molecule type" value="Genomic_DNA"/>
</dbReference>
<gene>
    <name evidence="3" type="ORF">JTE90_009879</name>
</gene>
<feature type="compositionally biased region" description="Basic and acidic residues" evidence="1">
    <location>
        <begin position="201"/>
        <end position="210"/>
    </location>
</feature>
<feature type="region of interest" description="Disordered" evidence="1">
    <location>
        <begin position="425"/>
        <end position="446"/>
    </location>
</feature>
<proteinExistence type="predicted"/>
<evidence type="ECO:0000256" key="2">
    <source>
        <dbReference type="SAM" id="SignalP"/>
    </source>
</evidence>
<feature type="region of interest" description="Disordered" evidence="1">
    <location>
        <begin position="373"/>
        <end position="405"/>
    </location>
</feature>
<keyword evidence="4" id="KW-1185">Reference proteome</keyword>
<feature type="compositionally biased region" description="Low complexity" evidence="1">
    <location>
        <begin position="167"/>
        <end position="179"/>
    </location>
</feature>
<feature type="compositionally biased region" description="Polar residues" evidence="1">
    <location>
        <begin position="392"/>
        <end position="402"/>
    </location>
</feature>